<evidence type="ECO:0000256" key="5">
    <source>
        <dbReference type="ARBA" id="ARBA00022737"/>
    </source>
</evidence>
<evidence type="ECO:0000256" key="8">
    <source>
        <dbReference type="ARBA" id="ARBA00022833"/>
    </source>
</evidence>
<keyword evidence="7" id="KW-0833">Ubl conjugation pathway</keyword>
<proteinExistence type="predicted"/>
<feature type="compositionally biased region" description="Polar residues" evidence="9">
    <location>
        <begin position="94"/>
        <end position="107"/>
    </location>
</feature>
<organism evidence="11 12">
    <name type="scientific">Rotaria sordida</name>
    <dbReference type="NCBI Taxonomy" id="392033"/>
    <lineage>
        <taxon>Eukaryota</taxon>
        <taxon>Metazoa</taxon>
        <taxon>Spiralia</taxon>
        <taxon>Gnathifera</taxon>
        <taxon>Rotifera</taxon>
        <taxon>Eurotatoria</taxon>
        <taxon>Bdelloidea</taxon>
        <taxon>Philodinida</taxon>
        <taxon>Philodinidae</taxon>
        <taxon>Rotaria</taxon>
    </lineage>
</organism>
<dbReference type="PROSITE" id="PS51873">
    <property type="entry name" value="TRIAD"/>
    <property type="match status" value="1"/>
</dbReference>
<dbReference type="GO" id="GO:0016567">
    <property type="term" value="P:protein ubiquitination"/>
    <property type="evidence" value="ECO:0007669"/>
    <property type="project" value="InterPro"/>
</dbReference>
<evidence type="ECO:0000256" key="6">
    <source>
        <dbReference type="ARBA" id="ARBA00022771"/>
    </source>
</evidence>
<evidence type="ECO:0000313" key="12">
    <source>
        <dbReference type="Proteomes" id="UP000663889"/>
    </source>
</evidence>
<dbReference type="InterPro" id="IPR013083">
    <property type="entry name" value="Znf_RING/FYVE/PHD"/>
</dbReference>
<gene>
    <name evidence="11" type="ORF">SEV965_LOCUS23909</name>
</gene>
<dbReference type="InterPro" id="IPR031127">
    <property type="entry name" value="E3_UB_ligase_RBR"/>
</dbReference>
<dbReference type="Pfam" id="PF01485">
    <property type="entry name" value="IBR"/>
    <property type="match status" value="1"/>
</dbReference>
<evidence type="ECO:0000256" key="7">
    <source>
        <dbReference type="ARBA" id="ARBA00022786"/>
    </source>
</evidence>
<dbReference type="InterPro" id="IPR002867">
    <property type="entry name" value="IBR_dom"/>
</dbReference>
<dbReference type="SMART" id="SM00647">
    <property type="entry name" value="IBR"/>
    <property type="match status" value="2"/>
</dbReference>
<dbReference type="EMBL" id="CAJNOU010001808">
    <property type="protein sequence ID" value="CAF1254545.1"/>
    <property type="molecule type" value="Genomic_DNA"/>
</dbReference>
<dbReference type="GO" id="GO:0008270">
    <property type="term" value="F:zinc ion binding"/>
    <property type="evidence" value="ECO:0007669"/>
    <property type="project" value="UniProtKB-KW"/>
</dbReference>
<evidence type="ECO:0000256" key="1">
    <source>
        <dbReference type="ARBA" id="ARBA00001798"/>
    </source>
</evidence>
<protein>
    <recommendedName>
        <fullName evidence="2">RBR-type E3 ubiquitin transferase</fullName>
        <ecNumber evidence="2">2.3.2.31</ecNumber>
    </recommendedName>
</protein>
<keyword evidence="5" id="KW-0677">Repeat</keyword>
<dbReference type="EC" id="2.3.2.31" evidence="2"/>
<dbReference type="AlphaFoldDB" id="A0A815AAP8"/>
<comment type="caution">
    <text evidence="11">The sequence shown here is derived from an EMBL/GenBank/DDBJ whole genome shotgun (WGS) entry which is preliminary data.</text>
</comment>
<keyword evidence="3" id="KW-0808">Transferase</keyword>
<evidence type="ECO:0000313" key="11">
    <source>
        <dbReference type="EMBL" id="CAF1254545.1"/>
    </source>
</evidence>
<dbReference type="PANTHER" id="PTHR11685">
    <property type="entry name" value="RBR FAMILY RING FINGER AND IBR DOMAIN-CONTAINING"/>
    <property type="match status" value="1"/>
</dbReference>
<dbReference type="GO" id="GO:0061630">
    <property type="term" value="F:ubiquitin protein ligase activity"/>
    <property type="evidence" value="ECO:0007669"/>
    <property type="project" value="UniProtKB-EC"/>
</dbReference>
<dbReference type="Proteomes" id="UP000663889">
    <property type="component" value="Unassembled WGS sequence"/>
</dbReference>
<name>A0A815AAP8_9BILA</name>
<keyword evidence="8" id="KW-0862">Zinc</keyword>
<keyword evidence="4" id="KW-0479">Metal-binding</keyword>
<accession>A0A815AAP8</accession>
<keyword evidence="6" id="KW-0863">Zinc-finger</keyword>
<dbReference type="Gene3D" id="1.20.120.1750">
    <property type="match status" value="1"/>
</dbReference>
<evidence type="ECO:0000256" key="9">
    <source>
        <dbReference type="SAM" id="MobiDB-lite"/>
    </source>
</evidence>
<evidence type="ECO:0000256" key="3">
    <source>
        <dbReference type="ARBA" id="ARBA00022679"/>
    </source>
</evidence>
<dbReference type="SUPFAM" id="SSF57850">
    <property type="entry name" value="RING/U-box"/>
    <property type="match status" value="3"/>
</dbReference>
<dbReference type="InterPro" id="IPR044066">
    <property type="entry name" value="TRIAD_supradom"/>
</dbReference>
<reference evidence="11" key="1">
    <citation type="submission" date="2021-02" db="EMBL/GenBank/DDBJ databases">
        <authorList>
            <person name="Nowell W R."/>
        </authorList>
    </citation>
    <scope>NUCLEOTIDE SEQUENCE</scope>
</reference>
<sequence length="965" mass="114182">MASNSIDDEKPNLRPTKYNNASGKSLYLHHNPNQSSTKSYIHAIWKNIDEQLNESFYDKQDLFGIQQPHIEYSLNKQQRWNILNDIHEYIANQSNSSSDNEFNTQFDLKQRRKKKKTRQQYINIHQTKYHLYEFHQIERKSNCIRMTNNTTERHVQTPRKTYMNKSINNIKKKEEQNHQNNNVEHDNNKTKEVTPDITYFAVVPAPREKQLVNIKKNSNTKRKKTRSYIQRDKFTEVKERLDSEEQLENEKENLSTDDDESIISHYTFSKPDELQLNDILFDEYLYIVHYTFSKPDELQLSDFITITSIDDNNNNKISFKCENSDQINKCHSKSLHTSSDQINSLQQKNRFYRQISTEEKFYNQDMTTYVKMQRKPNETNKSKGKSSHRLMSLSFRTIFLHQTELTIEYLSKTYGKNFLHAQCYPTKYLICLTDRLKSFQWSNKLNFFSSNRILNCYLIIILNNNELNNENNICQGQVALNMDLYTDTIEIENLSQSKDNIYKIDELINKTIEFITNLSTDKFKSINLEINQRKLYPNEIDNQLSECEFINKQIHQIHLLDKNDLQNKLNIEELNNNNNNLSRPDICTNCCCDMNELTPMTALKSCSHWLCNHCWKQYLENSIKSIRVIRCPEWNCCSLVDIGTILSLVNIHYMNIYERNIEKCLVNLSRSYIKCPLKSCSIIFQIIDSGIDYVRCRCGHQFCIDCKQEPHFPATCTSYRAYIDEVYQNGDLVSDYNTKLIVRGRHCVSCNNFIEKNGGCNHMTCRCGAEFCWLCTAYWKDHFSSNGEFQCPKQQISIQKKVLTKERNPSRKLYELAIHHRHQRTFQNQTKQNENVKRLIGTIPLDRETCFDTKLIKSQIDKREELLRHSYEMVKYIIYLHRICEFIAVAADGYANNPIEFSNSIYLFETLIFNMSQLIESGRGYQAIEQLNDLYKKSEKLIERLRHAVILRKTRRINQTGYVTS</sequence>
<feature type="region of interest" description="Disordered" evidence="9">
    <location>
        <begin position="1"/>
        <end position="31"/>
    </location>
</feature>
<evidence type="ECO:0000259" key="10">
    <source>
        <dbReference type="PROSITE" id="PS51873"/>
    </source>
</evidence>
<feature type="region of interest" description="Disordered" evidence="9">
    <location>
        <begin position="94"/>
        <end position="117"/>
    </location>
</feature>
<comment type="catalytic activity">
    <reaction evidence="1">
        <text>[E2 ubiquitin-conjugating enzyme]-S-ubiquitinyl-L-cysteine + [acceptor protein]-L-lysine = [E2 ubiquitin-conjugating enzyme]-L-cysteine + [acceptor protein]-N(6)-ubiquitinyl-L-lysine.</text>
        <dbReference type="EC" id="2.3.2.31"/>
    </reaction>
</comment>
<feature type="domain" description="RING-type" evidence="10">
    <location>
        <begin position="583"/>
        <end position="795"/>
    </location>
</feature>
<evidence type="ECO:0000256" key="2">
    <source>
        <dbReference type="ARBA" id="ARBA00012251"/>
    </source>
</evidence>
<dbReference type="Gene3D" id="3.30.40.10">
    <property type="entry name" value="Zinc/RING finger domain, C3HC4 (zinc finger)"/>
    <property type="match status" value="1"/>
</dbReference>
<dbReference type="Pfam" id="PF22191">
    <property type="entry name" value="IBR_1"/>
    <property type="match status" value="1"/>
</dbReference>
<evidence type="ECO:0000256" key="4">
    <source>
        <dbReference type="ARBA" id="ARBA00022723"/>
    </source>
</evidence>